<dbReference type="GO" id="GO:0016301">
    <property type="term" value="F:kinase activity"/>
    <property type="evidence" value="ECO:0007669"/>
    <property type="project" value="UniProtKB-KW"/>
</dbReference>
<comment type="catalytic activity">
    <reaction evidence="1">
        <text>ATP + protein L-histidine = ADP + protein N-phospho-L-histidine.</text>
        <dbReference type="EC" id="2.7.13.3"/>
    </reaction>
</comment>
<evidence type="ECO:0000256" key="5">
    <source>
        <dbReference type="ARBA" id="ARBA00022741"/>
    </source>
</evidence>
<proteinExistence type="predicted"/>
<accession>A0ABN3TVY5</accession>
<evidence type="ECO:0000313" key="11">
    <source>
        <dbReference type="EMBL" id="GAA2719825.1"/>
    </source>
</evidence>
<dbReference type="Gene3D" id="3.30.565.10">
    <property type="entry name" value="Histidine kinase-like ATPase, C-terminal domain"/>
    <property type="match status" value="1"/>
</dbReference>
<dbReference type="Proteomes" id="UP001501842">
    <property type="component" value="Unassembled WGS sequence"/>
</dbReference>
<evidence type="ECO:0000256" key="6">
    <source>
        <dbReference type="ARBA" id="ARBA00022777"/>
    </source>
</evidence>
<evidence type="ECO:0000256" key="2">
    <source>
        <dbReference type="ARBA" id="ARBA00012438"/>
    </source>
</evidence>
<keyword evidence="5" id="KW-0547">Nucleotide-binding</keyword>
<evidence type="ECO:0000256" key="4">
    <source>
        <dbReference type="ARBA" id="ARBA00022679"/>
    </source>
</evidence>
<keyword evidence="6 11" id="KW-0418">Kinase</keyword>
<dbReference type="CDD" id="cd16917">
    <property type="entry name" value="HATPase_UhpB-NarQ-NarX-like"/>
    <property type="match status" value="1"/>
</dbReference>
<dbReference type="SUPFAM" id="SSF55874">
    <property type="entry name" value="ATPase domain of HSP90 chaperone/DNA topoisomerase II/histidine kinase"/>
    <property type="match status" value="1"/>
</dbReference>
<comment type="caution">
    <text evidence="11">The sequence shown here is derived from an EMBL/GenBank/DDBJ whole genome shotgun (WGS) entry which is preliminary data.</text>
</comment>
<gene>
    <name evidence="11" type="ORF">GCM10010439_06350</name>
</gene>
<dbReference type="Pfam" id="PF07730">
    <property type="entry name" value="HisKA_3"/>
    <property type="match status" value="1"/>
</dbReference>
<evidence type="ECO:0000259" key="10">
    <source>
        <dbReference type="SMART" id="SM00387"/>
    </source>
</evidence>
<keyword evidence="9" id="KW-0812">Transmembrane</keyword>
<dbReference type="InterPro" id="IPR036890">
    <property type="entry name" value="HATPase_C_sf"/>
</dbReference>
<protein>
    <recommendedName>
        <fullName evidence="2">histidine kinase</fullName>
        <ecNumber evidence="2">2.7.13.3</ecNumber>
    </recommendedName>
</protein>
<dbReference type="InterPro" id="IPR003594">
    <property type="entry name" value="HATPase_dom"/>
</dbReference>
<dbReference type="EC" id="2.7.13.3" evidence="2"/>
<evidence type="ECO:0000256" key="9">
    <source>
        <dbReference type="SAM" id="Phobius"/>
    </source>
</evidence>
<dbReference type="PANTHER" id="PTHR24421">
    <property type="entry name" value="NITRATE/NITRITE SENSOR PROTEIN NARX-RELATED"/>
    <property type="match status" value="1"/>
</dbReference>
<organism evidence="11 12">
    <name type="scientific">Actinocorallia aurantiaca</name>
    <dbReference type="NCBI Taxonomy" id="46204"/>
    <lineage>
        <taxon>Bacteria</taxon>
        <taxon>Bacillati</taxon>
        <taxon>Actinomycetota</taxon>
        <taxon>Actinomycetes</taxon>
        <taxon>Streptosporangiales</taxon>
        <taxon>Thermomonosporaceae</taxon>
        <taxon>Actinocorallia</taxon>
    </lineage>
</organism>
<keyword evidence="4" id="KW-0808">Transferase</keyword>
<dbReference type="Pfam" id="PF13796">
    <property type="entry name" value="Sensor"/>
    <property type="match status" value="1"/>
</dbReference>
<feature type="transmembrane region" description="Helical" evidence="9">
    <location>
        <begin position="32"/>
        <end position="51"/>
    </location>
</feature>
<dbReference type="Gene3D" id="1.20.5.1930">
    <property type="match status" value="1"/>
</dbReference>
<evidence type="ECO:0000313" key="12">
    <source>
        <dbReference type="Proteomes" id="UP001501842"/>
    </source>
</evidence>
<dbReference type="InterPro" id="IPR025828">
    <property type="entry name" value="Put_sensor_dom"/>
</dbReference>
<feature type="transmembrane region" description="Helical" evidence="9">
    <location>
        <begin position="171"/>
        <end position="190"/>
    </location>
</feature>
<keyword evidence="9" id="KW-1133">Transmembrane helix</keyword>
<name>A0ABN3TVY5_9ACTN</name>
<reference evidence="11 12" key="1">
    <citation type="journal article" date="2019" name="Int. J. Syst. Evol. Microbiol.">
        <title>The Global Catalogue of Microorganisms (GCM) 10K type strain sequencing project: providing services to taxonomists for standard genome sequencing and annotation.</title>
        <authorList>
            <consortium name="The Broad Institute Genomics Platform"/>
            <consortium name="The Broad Institute Genome Sequencing Center for Infectious Disease"/>
            <person name="Wu L."/>
            <person name="Ma J."/>
        </authorList>
    </citation>
    <scope>NUCLEOTIDE SEQUENCE [LARGE SCALE GENOMIC DNA]</scope>
    <source>
        <strain evidence="11 12">JCM 8201</strain>
    </source>
</reference>
<evidence type="ECO:0000256" key="1">
    <source>
        <dbReference type="ARBA" id="ARBA00000085"/>
    </source>
</evidence>
<feature type="domain" description="Histidine kinase/HSP90-like ATPase" evidence="10">
    <location>
        <begin position="329"/>
        <end position="419"/>
    </location>
</feature>
<dbReference type="InterPro" id="IPR011712">
    <property type="entry name" value="Sig_transdc_His_kin_sub3_dim/P"/>
</dbReference>
<sequence>MITVKRNRPDALWREILLGPVRPRTWWTTAHLFTGALVSGAGVCLLSLLVFSLMFVVTLPLVLAVLFPFVWGLARLQRSRFAAFLGETVDPLPRDRPKGFRERLTADAFDRNTWKQAGFHVVAAVTEAGSALLVGVLWSTGFSLLLLAAIAKGKPRLLRDTDLIGPVDSRIVITLFLLGVFLLFATPWVVRALAALDLTMARALLGPDRAKRLSHRVEVLTESRSAVVDAADAERRRIERDLHDGTQQRLVSLAMNLGMARAMNPDLPELAEAHDEAKLALAELRDFVRGLHPAVLNDRGLDAALSGIAARSPVPVTLTVDLPERPSATTEAVAYFVVSEALANAAKHAQAGRAEVTVSRDGDTVRILVTDDGIGGAHPGKGSGLRGLAQRVESIDGTLIVHSPVGGPTTLTAELPCAS</sequence>
<keyword evidence="8" id="KW-0902">Two-component regulatory system</keyword>
<evidence type="ECO:0000256" key="7">
    <source>
        <dbReference type="ARBA" id="ARBA00022840"/>
    </source>
</evidence>
<dbReference type="InterPro" id="IPR050482">
    <property type="entry name" value="Sensor_HK_TwoCompSys"/>
</dbReference>
<dbReference type="EMBL" id="BAAATZ010000003">
    <property type="protein sequence ID" value="GAA2719825.1"/>
    <property type="molecule type" value="Genomic_DNA"/>
</dbReference>
<keyword evidence="3" id="KW-0597">Phosphoprotein</keyword>
<feature type="transmembrane region" description="Helical" evidence="9">
    <location>
        <begin position="131"/>
        <end position="151"/>
    </location>
</feature>
<feature type="transmembrane region" description="Helical" evidence="9">
    <location>
        <begin position="57"/>
        <end position="74"/>
    </location>
</feature>
<evidence type="ECO:0000256" key="8">
    <source>
        <dbReference type="ARBA" id="ARBA00023012"/>
    </source>
</evidence>
<dbReference type="Pfam" id="PF02518">
    <property type="entry name" value="HATPase_c"/>
    <property type="match status" value="1"/>
</dbReference>
<keyword evidence="9" id="KW-0472">Membrane</keyword>
<keyword evidence="7" id="KW-0067">ATP-binding</keyword>
<evidence type="ECO:0000256" key="3">
    <source>
        <dbReference type="ARBA" id="ARBA00022553"/>
    </source>
</evidence>
<dbReference type="SMART" id="SM00387">
    <property type="entry name" value="HATPase_c"/>
    <property type="match status" value="1"/>
</dbReference>
<dbReference type="PANTHER" id="PTHR24421:SF10">
    <property type="entry name" value="NITRATE_NITRITE SENSOR PROTEIN NARQ"/>
    <property type="match status" value="1"/>
</dbReference>
<keyword evidence="12" id="KW-1185">Reference proteome</keyword>